<dbReference type="EMBL" id="QXIT01000130">
    <property type="protein sequence ID" value="RIE07126.1"/>
    <property type="molecule type" value="Genomic_DNA"/>
</dbReference>
<dbReference type="OrthoDB" id="1492699at2"/>
<keyword evidence="3" id="KW-1185">Reference proteome</keyword>
<organism evidence="2 4">
    <name type="scientific">Candidatus Cryosericum odellii</name>
    <dbReference type="NCBI Taxonomy" id="2290917"/>
    <lineage>
        <taxon>Bacteria</taxon>
        <taxon>Pseudomonadati</taxon>
        <taxon>Caldisericota/Cryosericota group</taxon>
        <taxon>Candidatus Cryosericota</taxon>
        <taxon>Candidatus Cryosericia</taxon>
        <taxon>Candidatus Cryosericales</taxon>
        <taxon>Candidatus Cryosericaceae</taxon>
        <taxon>Candidatus Cryosericum</taxon>
    </lineage>
</organism>
<name>A0A398DAK7_9BACT</name>
<accession>A0A398DAK7</accession>
<accession>A0A398CUS6</accession>
<comment type="caution">
    <text evidence="2">The sequence shown here is derived from an EMBL/GenBank/DDBJ whole genome shotgun (WGS) entry which is preliminary data.</text>
</comment>
<protein>
    <recommendedName>
        <fullName evidence="5">YfbU family protein</fullName>
    </recommendedName>
</protein>
<evidence type="ECO:0000313" key="3">
    <source>
        <dbReference type="Proteomes" id="UP000266260"/>
    </source>
</evidence>
<dbReference type="InterPro" id="IPR023145">
    <property type="entry name" value="YfbU_helix-hairpin_sf"/>
</dbReference>
<dbReference type="EMBL" id="QXIU01000208">
    <property type="protein sequence ID" value="RIE08204.1"/>
    <property type="molecule type" value="Genomic_DNA"/>
</dbReference>
<evidence type="ECO:0000313" key="4">
    <source>
        <dbReference type="Proteomes" id="UP000266489"/>
    </source>
</evidence>
<proteinExistence type="predicted"/>
<reference evidence="3 4" key="1">
    <citation type="submission" date="2018-09" db="EMBL/GenBank/DDBJ databases">
        <title>Discovery and Ecogenomic Context for Candidatus Cryosericales, a Global Caldiserica Order Active in Thawing Permafrost.</title>
        <authorList>
            <person name="Martinez M.A."/>
            <person name="Woodcroft B.J."/>
            <person name="Ignacio Espinoza J.C."/>
            <person name="Zayed A."/>
            <person name="Singleton C.M."/>
            <person name="Boyd J."/>
            <person name="Li Y.-F."/>
            <person name="Purvine S."/>
            <person name="Maughan H."/>
            <person name="Hodgkins S.B."/>
            <person name="Anderson D."/>
            <person name="Sederholm M."/>
            <person name="Temperton B."/>
            <person name="Saleska S.R."/>
            <person name="Tyson G.W."/>
            <person name="Rich V.I."/>
        </authorList>
    </citation>
    <scope>NUCLEOTIDE SEQUENCE [LARGE SCALE GENOMIC DNA]</scope>
    <source>
        <strain evidence="2 4">SMC5</strain>
        <strain evidence="1 3">SMC6</strain>
    </source>
</reference>
<dbReference type="InterPro" id="IPR005587">
    <property type="entry name" value="UPF0304_YfbU"/>
</dbReference>
<dbReference type="Gene3D" id="1.10.287.680">
    <property type="entry name" value="Helix hairpin bin"/>
    <property type="match status" value="1"/>
</dbReference>
<dbReference type="Pfam" id="PF03887">
    <property type="entry name" value="YfbU"/>
    <property type="match status" value="1"/>
</dbReference>
<dbReference type="AlphaFoldDB" id="A0A398DAK7"/>
<gene>
    <name evidence="2" type="ORF">SMC5_08375</name>
    <name evidence="1" type="ORF">SMC6_07545</name>
</gene>
<dbReference type="SUPFAM" id="SSF116960">
    <property type="entry name" value="YfbU-like"/>
    <property type="match status" value="1"/>
</dbReference>
<dbReference type="RefSeq" id="WP_119120347.1">
    <property type="nucleotide sequence ID" value="NZ_QXIT01000130.1"/>
</dbReference>
<dbReference type="Proteomes" id="UP000266489">
    <property type="component" value="Unassembled WGS sequence"/>
</dbReference>
<dbReference type="Gene3D" id="1.10.3190.10">
    <property type="entry name" value="yfbu gene product, domain 2"/>
    <property type="match status" value="1"/>
</dbReference>
<dbReference type="Proteomes" id="UP000266260">
    <property type="component" value="Unassembled WGS sequence"/>
</dbReference>
<evidence type="ECO:0000313" key="1">
    <source>
        <dbReference type="EMBL" id="RIE07126.1"/>
    </source>
</evidence>
<dbReference type="InterPro" id="IPR023146">
    <property type="entry name" value="YfbU_alpha-helical_sf"/>
</dbReference>
<sequence>MTLTETDRVFLINQCNILQFVDLKEKDHWERAVEVFESGYEQYYSEYLPHLGKPMSADVHLLVEQILDVYESIEIYKMKHKDDTEITKKWNAAFPGFQDNTETEYWSLVTFLQKTGRWNDVIGDHADVNAPSEMVERYSKMIPLWKSYGGDKQPLTREQVLALLDI</sequence>
<evidence type="ECO:0000313" key="2">
    <source>
        <dbReference type="EMBL" id="RIE08204.1"/>
    </source>
</evidence>
<evidence type="ECO:0008006" key="5">
    <source>
        <dbReference type="Google" id="ProtNLM"/>
    </source>
</evidence>